<dbReference type="EMBL" id="NBII01000004">
    <property type="protein sequence ID" value="PAV19220.1"/>
    <property type="molecule type" value="Genomic_DNA"/>
</dbReference>
<reference evidence="1 2" key="1">
    <citation type="journal article" date="2017" name="Mol. Ecol.">
        <title>Comparative and population genomic landscape of Phellinus noxius: A hypervariable fungus causing root rot in trees.</title>
        <authorList>
            <person name="Chung C.L."/>
            <person name="Lee T.J."/>
            <person name="Akiba M."/>
            <person name="Lee H.H."/>
            <person name="Kuo T.H."/>
            <person name="Liu D."/>
            <person name="Ke H.M."/>
            <person name="Yokoi T."/>
            <person name="Roa M.B."/>
            <person name="Lu M.J."/>
            <person name="Chang Y.Y."/>
            <person name="Ann P.J."/>
            <person name="Tsai J.N."/>
            <person name="Chen C.Y."/>
            <person name="Tzean S.S."/>
            <person name="Ota Y."/>
            <person name="Hattori T."/>
            <person name="Sahashi N."/>
            <person name="Liou R.F."/>
            <person name="Kikuchi T."/>
            <person name="Tsai I.J."/>
        </authorList>
    </citation>
    <scope>NUCLEOTIDE SEQUENCE [LARGE SCALE GENOMIC DNA]</scope>
    <source>
        <strain evidence="1 2">FFPRI411160</strain>
    </source>
</reference>
<dbReference type="Proteomes" id="UP000217199">
    <property type="component" value="Unassembled WGS sequence"/>
</dbReference>
<dbReference type="AlphaFoldDB" id="A0A286UHW2"/>
<evidence type="ECO:0000313" key="2">
    <source>
        <dbReference type="Proteomes" id="UP000217199"/>
    </source>
</evidence>
<protein>
    <submittedName>
        <fullName evidence="1">Uncharacterized protein</fullName>
    </submittedName>
</protein>
<accession>A0A286UHW2</accession>
<organism evidence="1 2">
    <name type="scientific">Pyrrhoderma noxium</name>
    <dbReference type="NCBI Taxonomy" id="2282107"/>
    <lineage>
        <taxon>Eukaryota</taxon>
        <taxon>Fungi</taxon>
        <taxon>Dikarya</taxon>
        <taxon>Basidiomycota</taxon>
        <taxon>Agaricomycotina</taxon>
        <taxon>Agaricomycetes</taxon>
        <taxon>Hymenochaetales</taxon>
        <taxon>Hymenochaetaceae</taxon>
        <taxon>Pyrrhoderma</taxon>
    </lineage>
</organism>
<comment type="caution">
    <text evidence="1">The sequence shown here is derived from an EMBL/GenBank/DDBJ whole genome shotgun (WGS) entry which is preliminary data.</text>
</comment>
<keyword evidence="2" id="KW-1185">Reference proteome</keyword>
<dbReference type="InParanoid" id="A0A286UHW2"/>
<evidence type="ECO:0000313" key="1">
    <source>
        <dbReference type="EMBL" id="PAV19220.1"/>
    </source>
</evidence>
<name>A0A286UHW2_9AGAM</name>
<sequence length="284" mass="33356">MFNRKHSKYLKCLRRKVWDEDISKFEESKAWACKIPSVVKSEKMAFFNNESGFVLPNFYEGLGYERCYCVKVDSLSLERVSGSSKQKKKREKKGERGETFYYGLIYLKKDEKVDWLIYNHDSKSVYTSLSYESELKIQELRIFGAVELKRILFEEPGNDTRNRFLKLLDILQESKEKLNNHNEWLAFAFCIGKLMLPRKNTGTKEEDESKSYDGLFSSVIRSLHKRRVAHWWDLEKGLQVKWSYKEIRKKSVKALSDYEKKRSKKSSSDSGKDLALGVATLESL</sequence>
<gene>
    <name evidence="1" type="ORF">PNOK_0415300</name>
</gene>
<proteinExistence type="predicted"/>